<comment type="caution">
    <text evidence="1">The sequence shown here is derived from an EMBL/GenBank/DDBJ whole genome shotgun (WGS) entry which is preliminary data.</text>
</comment>
<dbReference type="EMBL" id="CAUYUJ010018449">
    <property type="protein sequence ID" value="CAK0883693.1"/>
    <property type="molecule type" value="Genomic_DNA"/>
</dbReference>
<sequence>MDVPVQQRPRHVRGPVSSVILYLLQAGWTPTSATSWQAPGDGTKETHALEFQAGAFVGLDQAQPLLAEFEPTLAAQLRREVAREFCGAGLEQGTDLQSYRHYMVSFQGVHRGRQISELLVTIATDGFWTQQRKFEPKLTDSDMCLRCGEEVGTSVHRCWLCPKNRDSPAYALSDELVPEAVAEQHTYPAFWMRGLIPADWTKVQAPAASEPFYGSQLVGDSVGLGCLGRGALESPIVIFGDASGGP</sequence>
<evidence type="ECO:0000313" key="2">
    <source>
        <dbReference type="Proteomes" id="UP001189429"/>
    </source>
</evidence>
<reference evidence="1" key="1">
    <citation type="submission" date="2023-10" db="EMBL/GenBank/DDBJ databases">
        <authorList>
            <person name="Chen Y."/>
            <person name="Shah S."/>
            <person name="Dougan E. K."/>
            <person name="Thang M."/>
            <person name="Chan C."/>
        </authorList>
    </citation>
    <scope>NUCLEOTIDE SEQUENCE [LARGE SCALE GENOMIC DNA]</scope>
</reference>
<dbReference type="Proteomes" id="UP001189429">
    <property type="component" value="Unassembled WGS sequence"/>
</dbReference>
<organism evidence="1 2">
    <name type="scientific">Prorocentrum cordatum</name>
    <dbReference type="NCBI Taxonomy" id="2364126"/>
    <lineage>
        <taxon>Eukaryota</taxon>
        <taxon>Sar</taxon>
        <taxon>Alveolata</taxon>
        <taxon>Dinophyceae</taxon>
        <taxon>Prorocentrales</taxon>
        <taxon>Prorocentraceae</taxon>
        <taxon>Prorocentrum</taxon>
    </lineage>
</organism>
<accession>A0ABN9WBL9</accession>
<gene>
    <name evidence="1" type="ORF">PCOR1329_LOCUS65842</name>
</gene>
<keyword evidence="2" id="KW-1185">Reference proteome</keyword>
<protein>
    <submittedName>
        <fullName evidence="1">Uncharacterized protein</fullName>
    </submittedName>
</protein>
<evidence type="ECO:0000313" key="1">
    <source>
        <dbReference type="EMBL" id="CAK0883693.1"/>
    </source>
</evidence>
<name>A0ABN9WBL9_9DINO</name>
<proteinExistence type="predicted"/>